<dbReference type="PANTHER" id="PTHR33121">
    <property type="entry name" value="CYCLIC DI-GMP PHOSPHODIESTERASE PDEF"/>
    <property type="match status" value="1"/>
</dbReference>
<reference evidence="2" key="1">
    <citation type="submission" date="2021-10" db="EMBL/GenBank/DDBJ databases">
        <title>Collection of gut derived symbiotic bacterial strains cultured from healthy donors.</title>
        <authorList>
            <person name="Lin H."/>
            <person name="Littmann E."/>
            <person name="Kohout C."/>
            <person name="Pamer E.G."/>
        </authorList>
    </citation>
    <scope>NUCLEOTIDE SEQUENCE</scope>
    <source>
        <strain evidence="2">DFI.4.48</strain>
    </source>
</reference>
<evidence type="ECO:0000259" key="1">
    <source>
        <dbReference type="PROSITE" id="PS50883"/>
    </source>
</evidence>
<dbReference type="Pfam" id="PF00563">
    <property type="entry name" value="EAL"/>
    <property type="match status" value="1"/>
</dbReference>
<evidence type="ECO:0000313" key="2">
    <source>
        <dbReference type="EMBL" id="MCB8611258.1"/>
    </source>
</evidence>
<name>A0AAW4VVH6_9FIRM</name>
<comment type="caution">
    <text evidence="2">The sequence shown here is derived from an EMBL/GenBank/DDBJ whole genome shotgun (WGS) entry which is preliminary data.</text>
</comment>
<dbReference type="PROSITE" id="PS50883">
    <property type="entry name" value="EAL"/>
    <property type="match status" value="1"/>
</dbReference>
<feature type="domain" description="EAL" evidence="1">
    <location>
        <begin position="1"/>
        <end position="91"/>
    </location>
</feature>
<dbReference type="InterPro" id="IPR050706">
    <property type="entry name" value="Cyclic-di-GMP_PDE-like"/>
</dbReference>
<dbReference type="InterPro" id="IPR001633">
    <property type="entry name" value="EAL_dom"/>
</dbReference>
<dbReference type="RefSeq" id="WP_227280008.1">
    <property type="nucleotide sequence ID" value="NZ_DBGCOW010000017.1"/>
</dbReference>
<dbReference type="AlphaFoldDB" id="A0AAW4VVH6"/>
<dbReference type="Proteomes" id="UP001198439">
    <property type="component" value="Unassembled WGS sequence"/>
</dbReference>
<dbReference type="PANTHER" id="PTHR33121:SF70">
    <property type="entry name" value="SIGNALING PROTEIN YKOW"/>
    <property type="match status" value="1"/>
</dbReference>
<protein>
    <submittedName>
        <fullName evidence="2">EAL domain-containing protein</fullName>
    </submittedName>
</protein>
<organism evidence="2 3">
    <name type="scientific">Faecalibacillus faecis</name>
    <dbReference type="NCBI Taxonomy" id="1982628"/>
    <lineage>
        <taxon>Bacteria</taxon>
        <taxon>Bacillati</taxon>
        <taxon>Bacillota</taxon>
        <taxon>Erysipelotrichia</taxon>
        <taxon>Erysipelotrichales</taxon>
        <taxon>Coprobacillaceae</taxon>
        <taxon>Faecalibacillus</taxon>
    </lineage>
</organism>
<dbReference type="SUPFAM" id="SSF141868">
    <property type="entry name" value="EAL domain-like"/>
    <property type="match status" value="1"/>
</dbReference>
<dbReference type="EMBL" id="JAJDKZ010000044">
    <property type="protein sequence ID" value="MCB8611258.1"/>
    <property type="molecule type" value="Genomic_DNA"/>
</dbReference>
<proteinExistence type="predicted"/>
<dbReference type="InterPro" id="IPR035919">
    <property type="entry name" value="EAL_sf"/>
</dbReference>
<accession>A0AAW4VVH6</accession>
<gene>
    <name evidence="2" type="ORF">LJD69_11715</name>
</gene>
<dbReference type="Gene3D" id="3.20.20.450">
    <property type="entry name" value="EAL domain"/>
    <property type="match status" value="1"/>
</dbReference>
<sequence length="99" mass="11500">MVGGSLNLNPKYIKIDLTIVRDIDKDFDKQQLVSNIVEYAHQKDAYIIAEGIETKEELLKVLELGVDYLQGYYLSYPQSNPQEVSDESIQTIDNYWKKR</sequence>
<dbReference type="GO" id="GO:0071111">
    <property type="term" value="F:cyclic-guanylate-specific phosphodiesterase activity"/>
    <property type="evidence" value="ECO:0007669"/>
    <property type="project" value="InterPro"/>
</dbReference>
<evidence type="ECO:0000313" key="3">
    <source>
        <dbReference type="Proteomes" id="UP001198439"/>
    </source>
</evidence>